<feature type="chain" id="PRO_5019282146" description="SET domain-containing protein" evidence="1">
    <location>
        <begin position="28"/>
        <end position="431"/>
    </location>
</feature>
<accession>A0A420YEU0</accession>
<gene>
    <name evidence="3" type="ORF">DL546_006178</name>
</gene>
<name>A0A420YEU0_9PEZI</name>
<dbReference type="InterPro" id="IPR053185">
    <property type="entry name" value="SET_domain_protein"/>
</dbReference>
<feature type="signal peptide" evidence="1">
    <location>
        <begin position="1"/>
        <end position="27"/>
    </location>
</feature>
<dbReference type="Pfam" id="PF00856">
    <property type="entry name" value="SET"/>
    <property type="match status" value="1"/>
</dbReference>
<protein>
    <recommendedName>
        <fullName evidence="2">SET domain-containing protein</fullName>
    </recommendedName>
</protein>
<organism evidence="3 4">
    <name type="scientific">Coniochaeta pulveracea</name>
    <dbReference type="NCBI Taxonomy" id="177199"/>
    <lineage>
        <taxon>Eukaryota</taxon>
        <taxon>Fungi</taxon>
        <taxon>Dikarya</taxon>
        <taxon>Ascomycota</taxon>
        <taxon>Pezizomycotina</taxon>
        <taxon>Sordariomycetes</taxon>
        <taxon>Sordariomycetidae</taxon>
        <taxon>Coniochaetales</taxon>
        <taxon>Coniochaetaceae</taxon>
        <taxon>Coniochaeta</taxon>
    </lineage>
</organism>
<evidence type="ECO:0000313" key="3">
    <source>
        <dbReference type="EMBL" id="RKU46421.1"/>
    </source>
</evidence>
<keyword evidence="4" id="KW-1185">Reference proteome</keyword>
<dbReference type="InterPro" id="IPR001214">
    <property type="entry name" value="SET_dom"/>
</dbReference>
<dbReference type="PANTHER" id="PTHR47332:SF6">
    <property type="entry name" value="SET DOMAIN-CONTAINING PROTEIN"/>
    <property type="match status" value="1"/>
</dbReference>
<evidence type="ECO:0000259" key="2">
    <source>
        <dbReference type="PROSITE" id="PS50280"/>
    </source>
</evidence>
<evidence type="ECO:0000313" key="4">
    <source>
        <dbReference type="Proteomes" id="UP000275385"/>
    </source>
</evidence>
<dbReference type="SUPFAM" id="SSF82199">
    <property type="entry name" value="SET domain"/>
    <property type="match status" value="1"/>
</dbReference>
<dbReference type="PANTHER" id="PTHR47332">
    <property type="entry name" value="SET DOMAIN-CONTAINING PROTEIN 5"/>
    <property type="match status" value="1"/>
</dbReference>
<sequence>MTQAEIMFAVRANVLAVLVAVQSLVGAVELCSTDGSSSGQHAFSCSQGVIENIDITHQASNNFTTLSSTPGLFGWYDPKICSGDYCVFANRDIANGRGMSVISTTHNLQKIRRTQNRLYEQDINKSAQDPPPYEVKNLKGKGLRLVANRTIKRGEHLMAWSPVLLVRKTFFDDVPAEEQNHLLAAAFKLLPEKTQKQFQGQLFVANAGSSRALKDIVLRHSFETDLGWAAQGRDEYHYASYPEVTVFHHDCRPNVAFYIDGAHIHRTNVARKIQPGEELTITYINNPLQSRRERQKMVKKWTGSECSCSLCSAHKDVIKASEDRLKEIRRLQAKLADHESTGVTKAMIDRYIKLYKEERLETRLADAYELVATNYNYLGFSKEAKKYAMLSAQAGAIEGGREANNVIAMNILAKDPEGHYSYRMKAKKGTL</sequence>
<feature type="domain" description="SET" evidence="2">
    <location>
        <begin position="131"/>
        <end position="284"/>
    </location>
</feature>
<proteinExistence type="predicted"/>
<dbReference type="STRING" id="177199.A0A420YEU0"/>
<reference evidence="3 4" key="1">
    <citation type="submission" date="2018-08" db="EMBL/GenBank/DDBJ databases">
        <title>Draft genome of the lignicolous fungus Coniochaeta pulveracea.</title>
        <authorList>
            <person name="Borstlap C.J."/>
            <person name="De Witt R.N."/>
            <person name="Botha A."/>
            <person name="Volschenk H."/>
        </authorList>
    </citation>
    <scope>NUCLEOTIDE SEQUENCE [LARGE SCALE GENOMIC DNA]</scope>
    <source>
        <strain evidence="3 4">CAB683</strain>
    </source>
</reference>
<dbReference type="AlphaFoldDB" id="A0A420YEU0"/>
<dbReference type="EMBL" id="QVQW01000014">
    <property type="protein sequence ID" value="RKU46421.1"/>
    <property type="molecule type" value="Genomic_DNA"/>
</dbReference>
<dbReference type="InterPro" id="IPR046341">
    <property type="entry name" value="SET_dom_sf"/>
</dbReference>
<dbReference type="Gene3D" id="2.170.270.10">
    <property type="entry name" value="SET domain"/>
    <property type="match status" value="1"/>
</dbReference>
<comment type="caution">
    <text evidence="3">The sequence shown here is derived from an EMBL/GenBank/DDBJ whole genome shotgun (WGS) entry which is preliminary data.</text>
</comment>
<dbReference type="CDD" id="cd20071">
    <property type="entry name" value="SET_SMYD"/>
    <property type="match status" value="1"/>
</dbReference>
<keyword evidence="1" id="KW-0732">Signal</keyword>
<dbReference type="OrthoDB" id="1028014at2759"/>
<dbReference type="PROSITE" id="PS50280">
    <property type="entry name" value="SET"/>
    <property type="match status" value="1"/>
</dbReference>
<dbReference type="Proteomes" id="UP000275385">
    <property type="component" value="Unassembled WGS sequence"/>
</dbReference>
<evidence type="ECO:0000256" key="1">
    <source>
        <dbReference type="SAM" id="SignalP"/>
    </source>
</evidence>